<reference evidence="3" key="1">
    <citation type="journal article" date="2018" name="Nat. Plants">
        <title>Whole-genome landscape of Medicago truncatula symbiotic genes.</title>
        <authorList>
            <person name="Pecrix Y."/>
            <person name="Staton S.E."/>
            <person name="Sallet E."/>
            <person name="Lelandais-Briere C."/>
            <person name="Moreau S."/>
            <person name="Carrere S."/>
            <person name="Blein T."/>
            <person name="Jardinaud M.F."/>
            <person name="Latrasse D."/>
            <person name="Zouine M."/>
            <person name="Zahm M."/>
            <person name="Kreplak J."/>
            <person name="Mayjonade B."/>
            <person name="Satge C."/>
            <person name="Perez M."/>
            <person name="Cauet S."/>
            <person name="Marande W."/>
            <person name="Chantry-Darmon C."/>
            <person name="Lopez-Roques C."/>
            <person name="Bouchez O."/>
            <person name="Berard A."/>
            <person name="Debelle F."/>
            <person name="Munos S."/>
            <person name="Bendahmane A."/>
            <person name="Berges H."/>
            <person name="Niebel A."/>
            <person name="Buitink J."/>
            <person name="Frugier F."/>
            <person name="Benhamed M."/>
            <person name="Crespi M."/>
            <person name="Gouzy J."/>
            <person name="Gamas P."/>
        </authorList>
    </citation>
    <scope>NUCLEOTIDE SEQUENCE [LARGE SCALE GENOMIC DNA]</scope>
    <source>
        <strain evidence="3">cv. Jemalong A17</strain>
    </source>
</reference>
<gene>
    <name evidence="2" type="ORF">MtrunA17_Chr1g0179201</name>
</gene>
<organism evidence="2 3">
    <name type="scientific">Medicago truncatula</name>
    <name type="common">Barrel medic</name>
    <name type="synonym">Medicago tribuloides</name>
    <dbReference type="NCBI Taxonomy" id="3880"/>
    <lineage>
        <taxon>Eukaryota</taxon>
        <taxon>Viridiplantae</taxon>
        <taxon>Streptophyta</taxon>
        <taxon>Embryophyta</taxon>
        <taxon>Tracheophyta</taxon>
        <taxon>Spermatophyta</taxon>
        <taxon>Magnoliopsida</taxon>
        <taxon>eudicotyledons</taxon>
        <taxon>Gunneridae</taxon>
        <taxon>Pentapetalae</taxon>
        <taxon>rosids</taxon>
        <taxon>fabids</taxon>
        <taxon>Fabales</taxon>
        <taxon>Fabaceae</taxon>
        <taxon>Papilionoideae</taxon>
        <taxon>50 kb inversion clade</taxon>
        <taxon>NPAAA clade</taxon>
        <taxon>Hologalegina</taxon>
        <taxon>IRL clade</taxon>
        <taxon>Trifolieae</taxon>
        <taxon>Medicago</taxon>
    </lineage>
</organism>
<sequence length="66" mass="6771">MDMLESEAVKDVCLESYLSGENLSGARDVRPERLGSTGSGSGGGSVSEGAVGTCLMRCLTYVNPGL</sequence>
<dbReference type="Gramene" id="rna3423">
    <property type="protein sequence ID" value="RHN79609.1"/>
    <property type="gene ID" value="gene3423"/>
</dbReference>
<evidence type="ECO:0000313" key="3">
    <source>
        <dbReference type="Proteomes" id="UP000265566"/>
    </source>
</evidence>
<protein>
    <submittedName>
        <fullName evidence="2">Uncharacterized protein</fullName>
    </submittedName>
</protein>
<evidence type="ECO:0000313" key="2">
    <source>
        <dbReference type="EMBL" id="RHN79609.1"/>
    </source>
</evidence>
<dbReference type="EMBL" id="PSQE01000001">
    <property type="protein sequence ID" value="RHN79609.1"/>
    <property type="molecule type" value="Genomic_DNA"/>
</dbReference>
<accession>A0A396JMV9</accession>
<dbReference type="AlphaFoldDB" id="A0A396JMV9"/>
<evidence type="ECO:0000256" key="1">
    <source>
        <dbReference type="SAM" id="MobiDB-lite"/>
    </source>
</evidence>
<comment type="caution">
    <text evidence="2">The sequence shown here is derived from an EMBL/GenBank/DDBJ whole genome shotgun (WGS) entry which is preliminary data.</text>
</comment>
<name>A0A396JMV9_MEDTR</name>
<feature type="region of interest" description="Disordered" evidence="1">
    <location>
        <begin position="25"/>
        <end position="49"/>
    </location>
</feature>
<dbReference type="Proteomes" id="UP000265566">
    <property type="component" value="Chromosome 1"/>
</dbReference>
<proteinExistence type="predicted"/>
<feature type="compositionally biased region" description="Gly residues" evidence="1">
    <location>
        <begin position="37"/>
        <end position="46"/>
    </location>
</feature>